<comment type="caution">
    <text evidence="10">The sequence shown here is derived from an EMBL/GenBank/DDBJ whole genome shotgun (WGS) entry which is preliminary data.</text>
</comment>
<dbReference type="SUPFAM" id="SSF46626">
    <property type="entry name" value="Cytochrome c"/>
    <property type="match status" value="1"/>
</dbReference>
<dbReference type="InterPro" id="IPR036909">
    <property type="entry name" value="Cyt_c-like_dom_sf"/>
</dbReference>
<dbReference type="GO" id="GO:0048038">
    <property type="term" value="F:quinone binding"/>
    <property type="evidence" value="ECO:0007669"/>
    <property type="project" value="InterPro"/>
</dbReference>
<dbReference type="PROSITE" id="PS51007">
    <property type="entry name" value="CYTC"/>
    <property type="match status" value="1"/>
</dbReference>
<evidence type="ECO:0000256" key="5">
    <source>
        <dbReference type="ARBA" id="ARBA00022729"/>
    </source>
</evidence>
<evidence type="ECO:0000256" key="1">
    <source>
        <dbReference type="ARBA" id="ARBA00001931"/>
    </source>
</evidence>
<dbReference type="CDD" id="cd10280">
    <property type="entry name" value="PQQ_mGDH"/>
    <property type="match status" value="1"/>
</dbReference>
<sequence>MTNVLLRATAFIILFAVFFSCKNNQHVEPEYKGWEMFNGNFTANKYSTLAQIDTNNVQQLQIAWTCHTGDADTAAHSQIQCNPIIVNGVMYCTSPSLKLCAVDAASGKEIWAFKPFEQVEGGAAAKAGHFNLNNNRGVAYWTDGNGDERIFYAAGPYMHAVNAKTGKLIDSFGTGGKIDLHDSLGEAFKDLFITATSPPAIYKDLLITGTRVSEAMDAAPGHIRAYDVRTGRLRWMFRTIPHPGERGYETWENKDAWKLSGGANNWMGMTIDQNTGIAYIPLGSIAMDFYGGKRPGNDLFSDCMLALDAATGAYKWHFQYIHHDTWDWDPSSAPVLLTVKHDGKDIDAVAQTTKTGFVFLFNRATGQPLFPVVETPVDTATELVGEKLSPTQPIPQKPAPFVRQSLTEKDLNPYLSKEEYEEVKKRLATYHTGKMFTPQSKEGTIIFPGFDGGAEWGGPAVDPETNILYVNANEMAWILQMWDVPQKVVAKENYLQAGQRLFKLNCMACHGADRKGSGNNPSLINVKAKYNPEQFIDFINAGRRMMPSFQHLGEADKEAIRSFVLDYKPDQQKPYVQKTSPEDEFRALPYNISGYNKFLSKSGLPGIAPPWGTLTAINMNTGEHVWSIPFGNDERFAGKTTQPTGTENYGGAVVTKGGVLFIGASRDGMFRAYNKRTGQLLWEIKLPNANFATPATYELNGKQYIVLACGGGKLGTTSGDSYVAFALPDAK</sequence>
<keyword evidence="11" id="KW-1185">Reference proteome</keyword>
<dbReference type="OrthoDB" id="9794322at2"/>
<evidence type="ECO:0000256" key="2">
    <source>
        <dbReference type="ARBA" id="ARBA00008156"/>
    </source>
</evidence>
<dbReference type="AlphaFoldDB" id="A0A4U3L8F3"/>
<dbReference type="EMBL" id="SZQL01000001">
    <property type="protein sequence ID" value="TKK71548.1"/>
    <property type="molecule type" value="Genomic_DNA"/>
</dbReference>
<dbReference type="InterPro" id="IPR002372">
    <property type="entry name" value="PQQ_rpt_dom"/>
</dbReference>
<dbReference type="InterPro" id="IPR017511">
    <property type="entry name" value="PQQ_mDH"/>
</dbReference>
<evidence type="ECO:0000256" key="6">
    <source>
        <dbReference type="ARBA" id="ARBA00023002"/>
    </source>
</evidence>
<dbReference type="SMART" id="SM00564">
    <property type="entry name" value="PQQ"/>
    <property type="match status" value="5"/>
</dbReference>
<evidence type="ECO:0000256" key="7">
    <source>
        <dbReference type="ARBA" id="ARBA00023004"/>
    </source>
</evidence>
<dbReference type="Pfam" id="PF01011">
    <property type="entry name" value="PQQ"/>
    <property type="match status" value="2"/>
</dbReference>
<gene>
    <name evidence="10" type="ORF">FC093_00540</name>
</gene>
<accession>A0A4U3L8F3</accession>
<comment type="similarity">
    <text evidence="2">Belongs to the bacterial PQQ dehydrogenase family.</text>
</comment>
<dbReference type="RefSeq" id="WP_137259788.1">
    <property type="nucleotide sequence ID" value="NZ_SZQL01000001.1"/>
</dbReference>
<keyword evidence="4 8" id="KW-0479">Metal-binding</keyword>
<reference evidence="10 11" key="1">
    <citation type="submission" date="2019-05" db="EMBL/GenBank/DDBJ databases">
        <title>Panacibacter sp. strain 17mud1-8 Genome sequencing and assembly.</title>
        <authorList>
            <person name="Chhetri G."/>
        </authorList>
    </citation>
    <scope>NUCLEOTIDE SEQUENCE [LARGE SCALE GENOMIC DNA]</scope>
    <source>
        <strain evidence="10 11">17mud1-8</strain>
    </source>
</reference>
<dbReference type="GO" id="GO:0016614">
    <property type="term" value="F:oxidoreductase activity, acting on CH-OH group of donors"/>
    <property type="evidence" value="ECO:0007669"/>
    <property type="project" value="InterPro"/>
</dbReference>
<dbReference type="InterPro" id="IPR009056">
    <property type="entry name" value="Cyt_c-like_dom"/>
</dbReference>
<dbReference type="InterPro" id="IPR011047">
    <property type="entry name" value="Quinoprotein_ADH-like_sf"/>
</dbReference>
<name>A0A4U3L8F3_9BACT</name>
<evidence type="ECO:0000256" key="3">
    <source>
        <dbReference type="ARBA" id="ARBA00022617"/>
    </source>
</evidence>
<dbReference type="Pfam" id="PF13442">
    <property type="entry name" value="Cytochrome_CBB3"/>
    <property type="match status" value="1"/>
</dbReference>
<keyword evidence="3 8" id="KW-0349">Heme</keyword>
<dbReference type="PANTHER" id="PTHR32303">
    <property type="entry name" value="QUINOPROTEIN ALCOHOL DEHYDROGENASE (CYTOCHROME C)"/>
    <property type="match status" value="1"/>
</dbReference>
<dbReference type="GO" id="GO:0016020">
    <property type="term" value="C:membrane"/>
    <property type="evidence" value="ECO:0007669"/>
    <property type="project" value="InterPro"/>
</dbReference>
<protein>
    <submittedName>
        <fullName evidence="10">C-type cytochrome</fullName>
    </submittedName>
</protein>
<dbReference type="InterPro" id="IPR018391">
    <property type="entry name" value="PQQ_b-propeller_rpt"/>
</dbReference>
<keyword evidence="6" id="KW-0560">Oxidoreductase</keyword>
<comment type="cofactor">
    <cofactor evidence="1">
        <name>pyrroloquinoline quinone</name>
        <dbReference type="ChEBI" id="CHEBI:58442"/>
    </cofactor>
</comment>
<proteinExistence type="inferred from homology"/>
<evidence type="ECO:0000256" key="4">
    <source>
        <dbReference type="ARBA" id="ARBA00022723"/>
    </source>
</evidence>
<organism evidence="10 11">
    <name type="scientific">Ilyomonas limi</name>
    <dbReference type="NCBI Taxonomy" id="2575867"/>
    <lineage>
        <taxon>Bacteria</taxon>
        <taxon>Pseudomonadati</taxon>
        <taxon>Bacteroidota</taxon>
        <taxon>Chitinophagia</taxon>
        <taxon>Chitinophagales</taxon>
        <taxon>Chitinophagaceae</taxon>
        <taxon>Ilyomonas</taxon>
    </lineage>
</organism>
<dbReference type="Proteomes" id="UP000305848">
    <property type="component" value="Unassembled WGS sequence"/>
</dbReference>
<keyword evidence="7 8" id="KW-0408">Iron</keyword>
<evidence type="ECO:0000259" key="9">
    <source>
        <dbReference type="PROSITE" id="PS51007"/>
    </source>
</evidence>
<dbReference type="SUPFAM" id="SSF50998">
    <property type="entry name" value="Quinoprotein alcohol dehydrogenase-like"/>
    <property type="match status" value="1"/>
</dbReference>
<dbReference type="GO" id="GO:0046872">
    <property type="term" value="F:metal ion binding"/>
    <property type="evidence" value="ECO:0007669"/>
    <property type="project" value="UniProtKB-KW"/>
</dbReference>
<dbReference type="PROSITE" id="PS51257">
    <property type="entry name" value="PROKAR_LIPOPROTEIN"/>
    <property type="match status" value="1"/>
</dbReference>
<feature type="domain" description="Cytochrome c" evidence="9">
    <location>
        <begin position="493"/>
        <end position="568"/>
    </location>
</feature>
<evidence type="ECO:0000313" key="10">
    <source>
        <dbReference type="EMBL" id="TKK71548.1"/>
    </source>
</evidence>
<evidence type="ECO:0000256" key="8">
    <source>
        <dbReference type="PROSITE-ProRule" id="PRU00433"/>
    </source>
</evidence>
<dbReference type="GO" id="GO:0020037">
    <property type="term" value="F:heme binding"/>
    <property type="evidence" value="ECO:0007669"/>
    <property type="project" value="InterPro"/>
</dbReference>
<dbReference type="PANTHER" id="PTHR32303:SF4">
    <property type="entry name" value="QUINOPROTEIN GLUCOSE DEHYDROGENASE"/>
    <property type="match status" value="1"/>
</dbReference>
<evidence type="ECO:0000313" key="11">
    <source>
        <dbReference type="Proteomes" id="UP000305848"/>
    </source>
</evidence>
<dbReference type="GO" id="GO:0009055">
    <property type="term" value="F:electron transfer activity"/>
    <property type="evidence" value="ECO:0007669"/>
    <property type="project" value="InterPro"/>
</dbReference>
<dbReference type="Gene3D" id="2.140.10.10">
    <property type="entry name" value="Quinoprotein alcohol dehydrogenase-like superfamily"/>
    <property type="match status" value="2"/>
</dbReference>
<keyword evidence="5" id="KW-0732">Signal</keyword>